<reference evidence="1" key="1">
    <citation type="journal article" date="2021" name="Proc. Natl. Acad. Sci. U.S.A.">
        <title>A Catalog of Tens of Thousands of Viruses from Human Metagenomes Reveals Hidden Associations with Chronic Diseases.</title>
        <authorList>
            <person name="Tisza M.J."/>
            <person name="Buck C.B."/>
        </authorList>
    </citation>
    <scope>NUCLEOTIDE SEQUENCE</scope>
    <source>
        <strain evidence="1">CtXX925</strain>
    </source>
</reference>
<organism evidence="1">
    <name type="scientific">Siphoviridae sp. ctXX925</name>
    <dbReference type="NCBI Taxonomy" id="2826370"/>
    <lineage>
        <taxon>Viruses</taxon>
        <taxon>Duplodnaviria</taxon>
        <taxon>Heunggongvirae</taxon>
        <taxon>Uroviricota</taxon>
        <taxon>Caudoviricetes</taxon>
    </lineage>
</organism>
<accession>A0A8S5R1X9</accession>
<protein>
    <submittedName>
        <fullName evidence="1">Uncharacterized protein</fullName>
    </submittedName>
</protein>
<proteinExistence type="predicted"/>
<sequence>MKNLKFSAKHFLQVLNRKLKKRQKHPDFRKN</sequence>
<dbReference type="EMBL" id="BK015794">
    <property type="protein sequence ID" value="DAE25154.1"/>
    <property type="molecule type" value="Genomic_DNA"/>
</dbReference>
<name>A0A8S5R1X9_9CAUD</name>
<evidence type="ECO:0000313" key="1">
    <source>
        <dbReference type="EMBL" id="DAE25154.1"/>
    </source>
</evidence>